<evidence type="ECO:0000259" key="5">
    <source>
        <dbReference type="PROSITE" id="PS51755"/>
    </source>
</evidence>
<dbReference type="AlphaFoldDB" id="A0A4R6Z530"/>
<evidence type="ECO:0000256" key="3">
    <source>
        <dbReference type="SAM" id="MobiDB-lite"/>
    </source>
</evidence>
<evidence type="ECO:0000256" key="2">
    <source>
        <dbReference type="PROSITE-ProRule" id="PRU01091"/>
    </source>
</evidence>
<gene>
    <name evidence="6" type="ORF">DFR29_103343</name>
</gene>
<dbReference type="SUPFAM" id="SSF46894">
    <property type="entry name" value="C-terminal effector domain of the bipartite response regulators"/>
    <property type="match status" value="1"/>
</dbReference>
<protein>
    <submittedName>
        <fullName evidence="6">DNA-binding winged helix-turn-helix (WHTH) protein</fullName>
    </submittedName>
</protein>
<dbReference type="GO" id="GO:0003677">
    <property type="term" value="F:DNA binding"/>
    <property type="evidence" value="ECO:0007669"/>
    <property type="project" value="UniProtKB-UniRule"/>
</dbReference>
<keyword evidence="4" id="KW-1133">Transmembrane helix</keyword>
<feature type="DNA-binding region" description="OmpR/PhoB-type" evidence="2">
    <location>
        <begin position="4"/>
        <end position="102"/>
    </location>
</feature>
<evidence type="ECO:0000256" key="1">
    <source>
        <dbReference type="ARBA" id="ARBA00023125"/>
    </source>
</evidence>
<dbReference type="InterPro" id="IPR016032">
    <property type="entry name" value="Sig_transdc_resp-reg_C-effctor"/>
</dbReference>
<sequence length="787" mass="84259">MAPGKAYRFGEFLLRPATRQFLRKGEALAVPVLLFDCLVYLIENRTRAVGRDELSSAVWGRTDVSEAQLTQTILRARRLLNEESGATSCIRTIPKFGYHWVGDVQVDTDVEPSAPTPPSSALVENEEPSPANTPRQWQWQWRRWLGWMAIIAAAAGIGLAWMHAAPQPQVAADKVRAGILVLPLDVASNDDAAWVRLGAMDVVAERLRGAGVAVPPSEDTLALMRANGSSKEPADFLRRTGVAWVISGRAERSPNGWRVHLDATSAAGIGYEASNEEDEVLPALRASTDALLGQLGIKSADSPSGDEALEETIQRAQAAMLANDLSTAQRILTQAPARVSEQPELRYQVAVLAFRAGRLGDAENEWQGLLSDESTANKPYLRARVHYGIGAVAMMRDDANKAEQSFDTALKLLAGRENLLEYGKALGGRGGARFTLGRAQEGMDDMSRARIVLEQAGDRLALARLNVSYGIAATARGRPRAAIPVLIDALTALQPFGAVNERAHAYSALVNAHLALLDHPKAAAANDAARALLPLIGDPLNRAETLIDRTAILLSEGRIDEAALQFAELDALDLTPFASLDGRRLEMHVRWSWSRGDAQATSDRATLAIDRLAAVDAATAGEMVLIRQRALLALGRTEDAQVALRGLPAALSAPRPGSVPLGVQLARAELAAAQGDASAADSAFAAAASEVDADDVPARALLLAASHVPVLLAQERWDAASALVGRLPEAADRDFEGALIRVRLYHTLGRNPQWADALQRAQALAGQRPIPALLLVPPLARPLPRGS</sequence>
<dbReference type="PROSITE" id="PS51755">
    <property type="entry name" value="OMPR_PHOB"/>
    <property type="match status" value="1"/>
</dbReference>
<dbReference type="InterPro" id="IPR036388">
    <property type="entry name" value="WH-like_DNA-bd_sf"/>
</dbReference>
<dbReference type="EMBL" id="SNZH01000003">
    <property type="protein sequence ID" value="TDR46807.1"/>
    <property type="molecule type" value="Genomic_DNA"/>
</dbReference>
<accession>A0A4R6Z530</accession>
<dbReference type="InterPro" id="IPR001867">
    <property type="entry name" value="OmpR/PhoB-type_DNA-bd"/>
</dbReference>
<keyword evidence="4" id="KW-0472">Membrane</keyword>
<keyword evidence="7" id="KW-1185">Reference proteome</keyword>
<keyword evidence="1 2" id="KW-0238">DNA-binding</keyword>
<reference evidence="6 7" key="1">
    <citation type="submission" date="2019-03" db="EMBL/GenBank/DDBJ databases">
        <title>Genomic Encyclopedia of Type Strains, Phase IV (KMG-IV): sequencing the most valuable type-strain genomes for metagenomic binning, comparative biology and taxonomic classification.</title>
        <authorList>
            <person name="Goeker M."/>
        </authorList>
    </citation>
    <scope>NUCLEOTIDE SEQUENCE [LARGE SCALE GENOMIC DNA]</scope>
    <source>
        <strain evidence="6 7">DSM 21667</strain>
    </source>
</reference>
<comment type="caution">
    <text evidence="6">The sequence shown here is derived from an EMBL/GenBank/DDBJ whole genome shotgun (WGS) entry which is preliminary data.</text>
</comment>
<dbReference type="GO" id="GO:0006355">
    <property type="term" value="P:regulation of DNA-templated transcription"/>
    <property type="evidence" value="ECO:0007669"/>
    <property type="project" value="InterPro"/>
</dbReference>
<dbReference type="SMART" id="SM00862">
    <property type="entry name" value="Trans_reg_C"/>
    <property type="match status" value="1"/>
</dbReference>
<dbReference type="GO" id="GO:0000160">
    <property type="term" value="P:phosphorelay signal transduction system"/>
    <property type="evidence" value="ECO:0007669"/>
    <property type="project" value="InterPro"/>
</dbReference>
<dbReference type="Gene3D" id="1.10.10.10">
    <property type="entry name" value="Winged helix-like DNA-binding domain superfamily/Winged helix DNA-binding domain"/>
    <property type="match status" value="1"/>
</dbReference>
<dbReference type="CDD" id="cd00383">
    <property type="entry name" value="trans_reg_C"/>
    <property type="match status" value="1"/>
</dbReference>
<dbReference type="OrthoDB" id="1971692at2"/>
<dbReference type="InterPro" id="IPR011990">
    <property type="entry name" value="TPR-like_helical_dom_sf"/>
</dbReference>
<proteinExistence type="predicted"/>
<feature type="domain" description="OmpR/PhoB-type" evidence="5">
    <location>
        <begin position="4"/>
        <end position="102"/>
    </location>
</feature>
<feature type="transmembrane region" description="Helical" evidence="4">
    <location>
        <begin position="144"/>
        <end position="164"/>
    </location>
</feature>
<dbReference type="Pfam" id="PF00486">
    <property type="entry name" value="Trans_reg_C"/>
    <property type="match status" value="1"/>
</dbReference>
<evidence type="ECO:0000313" key="7">
    <source>
        <dbReference type="Proteomes" id="UP000295293"/>
    </source>
</evidence>
<organism evidence="6 7">
    <name type="scientific">Tahibacter aquaticus</name>
    <dbReference type="NCBI Taxonomy" id="520092"/>
    <lineage>
        <taxon>Bacteria</taxon>
        <taxon>Pseudomonadati</taxon>
        <taxon>Pseudomonadota</taxon>
        <taxon>Gammaproteobacteria</taxon>
        <taxon>Lysobacterales</taxon>
        <taxon>Rhodanobacteraceae</taxon>
        <taxon>Tahibacter</taxon>
    </lineage>
</organism>
<feature type="region of interest" description="Disordered" evidence="3">
    <location>
        <begin position="108"/>
        <end position="134"/>
    </location>
</feature>
<keyword evidence="4" id="KW-0812">Transmembrane</keyword>
<name>A0A4R6Z530_9GAMM</name>
<evidence type="ECO:0000313" key="6">
    <source>
        <dbReference type="EMBL" id="TDR46807.1"/>
    </source>
</evidence>
<dbReference type="SUPFAM" id="SSF48452">
    <property type="entry name" value="TPR-like"/>
    <property type="match status" value="3"/>
</dbReference>
<dbReference type="Gene3D" id="1.25.40.10">
    <property type="entry name" value="Tetratricopeptide repeat domain"/>
    <property type="match status" value="2"/>
</dbReference>
<dbReference type="RefSeq" id="WP_133817936.1">
    <property type="nucleotide sequence ID" value="NZ_SNZH01000003.1"/>
</dbReference>
<dbReference type="Proteomes" id="UP000295293">
    <property type="component" value="Unassembled WGS sequence"/>
</dbReference>
<evidence type="ECO:0000256" key="4">
    <source>
        <dbReference type="SAM" id="Phobius"/>
    </source>
</evidence>